<dbReference type="Pfam" id="PF11391">
    <property type="entry name" value="DUF2798"/>
    <property type="match status" value="2"/>
</dbReference>
<keyword evidence="1" id="KW-0472">Membrane</keyword>
<evidence type="ECO:0000256" key="1">
    <source>
        <dbReference type="SAM" id="Phobius"/>
    </source>
</evidence>
<dbReference type="EMBL" id="JAFBDZ010000005">
    <property type="protein sequence ID" value="MBM7587693.1"/>
    <property type="molecule type" value="Genomic_DNA"/>
</dbReference>
<evidence type="ECO:0000313" key="3">
    <source>
        <dbReference type="Proteomes" id="UP001646157"/>
    </source>
</evidence>
<dbReference type="Proteomes" id="UP001646157">
    <property type="component" value="Unassembled WGS sequence"/>
</dbReference>
<protein>
    <submittedName>
        <fullName evidence="2">Sterol desaturase/sphingolipid hydroxylase (Fatty acid hydroxylase superfamily)</fullName>
    </submittedName>
</protein>
<keyword evidence="3" id="KW-1185">Reference proteome</keyword>
<dbReference type="RefSeq" id="WP_205174862.1">
    <property type="nucleotide sequence ID" value="NZ_JAFBDZ010000005.1"/>
</dbReference>
<feature type="transmembrane region" description="Helical" evidence="1">
    <location>
        <begin position="81"/>
        <end position="109"/>
    </location>
</feature>
<evidence type="ECO:0000313" key="2">
    <source>
        <dbReference type="EMBL" id="MBM7587693.1"/>
    </source>
</evidence>
<feature type="transmembrane region" description="Helical" evidence="1">
    <location>
        <begin position="42"/>
        <end position="61"/>
    </location>
</feature>
<proteinExistence type="predicted"/>
<sequence length="164" mass="18614">MPKTKKENVYFGLMMCFGMVVVMTFYNLFINGLIGIVPIKGILIQLILGFIIAFLLELFIVSPVAQKMAFSLPYDKSNKIFVILSISFFMVVGMVFFMSLYGLGTAYYFNSLGEESLLNSYYSIALRNFIFAFPLQLIIMGPFVRYIFSKFVKGQSLVETGSVR</sequence>
<feature type="transmembrane region" description="Helical" evidence="1">
    <location>
        <begin position="129"/>
        <end position="148"/>
    </location>
</feature>
<feature type="transmembrane region" description="Helical" evidence="1">
    <location>
        <begin position="9"/>
        <end position="30"/>
    </location>
</feature>
<comment type="caution">
    <text evidence="2">The sequence shown here is derived from an EMBL/GenBank/DDBJ whole genome shotgun (WGS) entry which is preliminary data.</text>
</comment>
<accession>A0ABS2NIP5</accession>
<organism evidence="2 3">
    <name type="scientific">Rossellomorea pakistanensis</name>
    <dbReference type="NCBI Taxonomy" id="992288"/>
    <lineage>
        <taxon>Bacteria</taxon>
        <taxon>Bacillati</taxon>
        <taxon>Bacillota</taxon>
        <taxon>Bacilli</taxon>
        <taxon>Bacillales</taxon>
        <taxon>Bacillaceae</taxon>
        <taxon>Rossellomorea</taxon>
    </lineage>
</organism>
<keyword evidence="1" id="KW-1133">Transmembrane helix</keyword>
<gene>
    <name evidence="2" type="ORF">JOC86_004267</name>
</gene>
<name>A0ABS2NIP5_9BACI</name>
<dbReference type="InterPro" id="IPR021529">
    <property type="entry name" value="DUF2798"/>
</dbReference>
<keyword evidence="1" id="KW-0812">Transmembrane</keyword>
<reference evidence="2 3" key="1">
    <citation type="submission" date="2021-01" db="EMBL/GenBank/DDBJ databases">
        <title>Genomic Encyclopedia of Type Strains, Phase IV (KMG-IV): sequencing the most valuable type-strain genomes for metagenomic binning, comparative biology and taxonomic classification.</title>
        <authorList>
            <person name="Goeker M."/>
        </authorList>
    </citation>
    <scope>NUCLEOTIDE SEQUENCE [LARGE SCALE GENOMIC DNA]</scope>
    <source>
        <strain evidence="2 3">DSM 24834</strain>
    </source>
</reference>